<organism evidence="2 3">
    <name type="scientific">Pterulicium gracile</name>
    <dbReference type="NCBI Taxonomy" id="1884261"/>
    <lineage>
        <taxon>Eukaryota</taxon>
        <taxon>Fungi</taxon>
        <taxon>Dikarya</taxon>
        <taxon>Basidiomycota</taxon>
        <taxon>Agaricomycotina</taxon>
        <taxon>Agaricomycetes</taxon>
        <taxon>Agaricomycetidae</taxon>
        <taxon>Agaricales</taxon>
        <taxon>Pleurotineae</taxon>
        <taxon>Pterulaceae</taxon>
        <taxon>Pterulicium</taxon>
    </lineage>
</organism>
<accession>A0A5C3Q2L0</accession>
<sequence>MSCQTGKPSAQAPQRRSGAGSTVLLTLGDKCKPGSTTCVFEHMFSCPGFSEEVKAMTREGLWQNGVPIVGAVRILTRLQRGGKGQHSFTPGCRLKKLGSVGRREPGKERCSDSEVWSKDLYTLSRTFRVPRSMNIPAMNKYIRLDETSAGVPAGPLLSSVVYQLPTQLRLHRTRTRRYLAATFTPLQGRVTALRKLGLSDSARLRVSAATNDRGESAQCRVEMRGDAITDG</sequence>
<dbReference type="Proteomes" id="UP000305067">
    <property type="component" value="Unassembled WGS sequence"/>
</dbReference>
<evidence type="ECO:0000313" key="3">
    <source>
        <dbReference type="Proteomes" id="UP000305067"/>
    </source>
</evidence>
<evidence type="ECO:0000313" key="2">
    <source>
        <dbReference type="EMBL" id="TFK95289.1"/>
    </source>
</evidence>
<dbReference type="EMBL" id="ML178895">
    <property type="protein sequence ID" value="TFK95289.1"/>
    <property type="molecule type" value="Genomic_DNA"/>
</dbReference>
<dbReference type="AlphaFoldDB" id="A0A5C3Q2L0"/>
<gene>
    <name evidence="2" type="ORF">BDV98DRAFT_644607</name>
</gene>
<reference evidence="2 3" key="1">
    <citation type="journal article" date="2019" name="Nat. Ecol. Evol.">
        <title>Megaphylogeny resolves global patterns of mushroom evolution.</title>
        <authorList>
            <person name="Varga T."/>
            <person name="Krizsan K."/>
            <person name="Foldi C."/>
            <person name="Dima B."/>
            <person name="Sanchez-Garcia M."/>
            <person name="Sanchez-Ramirez S."/>
            <person name="Szollosi G.J."/>
            <person name="Szarkandi J.G."/>
            <person name="Papp V."/>
            <person name="Albert L."/>
            <person name="Andreopoulos W."/>
            <person name="Angelini C."/>
            <person name="Antonin V."/>
            <person name="Barry K.W."/>
            <person name="Bougher N.L."/>
            <person name="Buchanan P."/>
            <person name="Buyck B."/>
            <person name="Bense V."/>
            <person name="Catcheside P."/>
            <person name="Chovatia M."/>
            <person name="Cooper J."/>
            <person name="Damon W."/>
            <person name="Desjardin D."/>
            <person name="Finy P."/>
            <person name="Geml J."/>
            <person name="Haridas S."/>
            <person name="Hughes K."/>
            <person name="Justo A."/>
            <person name="Karasinski D."/>
            <person name="Kautmanova I."/>
            <person name="Kiss B."/>
            <person name="Kocsube S."/>
            <person name="Kotiranta H."/>
            <person name="LaButti K.M."/>
            <person name="Lechner B.E."/>
            <person name="Liimatainen K."/>
            <person name="Lipzen A."/>
            <person name="Lukacs Z."/>
            <person name="Mihaltcheva S."/>
            <person name="Morgado L.N."/>
            <person name="Niskanen T."/>
            <person name="Noordeloos M.E."/>
            <person name="Ohm R.A."/>
            <person name="Ortiz-Santana B."/>
            <person name="Ovrebo C."/>
            <person name="Racz N."/>
            <person name="Riley R."/>
            <person name="Savchenko A."/>
            <person name="Shiryaev A."/>
            <person name="Soop K."/>
            <person name="Spirin V."/>
            <person name="Szebenyi C."/>
            <person name="Tomsovsky M."/>
            <person name="Tulloss R.E."/>
            <person name="Uehling J."/>
            <person name="Grigoriev I.V."/>
            <person name="Vagvolgyi C."/>
            <person name="Papp T."/>
            <person name="Martin F.M."/>
            <person name="Miettinen O."/>
            <person name="Hibbett D.S."/>
            <person name="Nagy L.G."/>
        </authorList>
    </citation>
    <scope>NUCLEOTIDE SEQUENCE [LARGE SCALE GENOMIC DNA]</scope>
    <source>
        <strain evidence="2 3">CBS 309.79</strain>
    </source>
</reference>
<feature type="region of interest" description="Disordered" evidence="1">
    <location>
        <begin position="1"/>
        <end position="20"/>
    </location>
</feature>
<proteinExistence type="predicted"/>
<protein>
    <submittedName>
        <fullName evidence="2">Uncharacterized protein</fullName>
    </submittedName>
</protein>
<keyword evidence="3" id="KW-1185">Reference proteome</keyword>
<evidence type="ECO:0000256" key="1">
    <source>
        <dbReference type="SAM" id="MobiDB-lite"/>
    </source>
</evidence>
<name>A0A5C3Q2L0_9AGAR</name>